<dbReference type="Ensembl" id="ENSRFET00010009563.1">
    <property type="protein sequence ID" value="ENSRFEP00010008709.1"/>
    <property type="gene ID" value="ENSRFEG00010005927.1"/>
</dbReference>
<comment type="similarity">
    <text evidence="2">Belongs to the CLPTM1 family.</text>
</comment>
<evidence type="ECO:0000256" key="2">
    <source>
        <dbReference type="ARBA" id="ARBA00009310"/>
    </source>
</evidence>
<gene>
    <name evidence="8" type="primary">CLPTM1</name>
</gene>
<name>A0A671E5R0_RHIFE</name>
<evidence type="ECO:0000256" key="1">
    <source>
        <dbReference type="ARBA" id="ARBA00004141"/>
    </source>
</evidence>
<comment type="subcellular location">
    <subcellularLocation>
        <location evidence="1">Membrane</location>
        <topology evidence="1">Multi-pass membrane protein</topology>
    </subcellularLocation>
</comment>
<evidence type="ECO:0000256" key="6">
    <source>
        <dbReference type="SAM" id="MobiDB-lite"/>
    </source>
</evidence>
<feature type="transmembrane region" description="Helical" evidence="7">
    <location>
        <begin position="355"/>
        <end position="375"/>
    </location>
</feature>
<dbReference type="PANTHER" id="PTHR21347:SF14">
    <property type="entry name" value="LIPID SCRAMBLASE CLPTM1-RELATED"/>
    <property type="match status" value="1"/>
</dbReference>
<feature type="compositionally biased region" description="Polar residues" evidence="6">
    <location>
        <begin position="602"/>
        <end position="618"/>
    </location>
</feature>
<feature type="region of interest" description="Disordered" evidence="6">
    <location>
        <begin position="1"/>
        <end position="51"/>
    </location>
</feature>
<evidence type="ECO:0000313" key="9">
    <source>
        <dbReference type="Proteomes" id="UP000472240"/>
    </source>
</evidence>
<evidence type="ECO:0000256" key="3">
    <source>
        <dbReference type="ARBA" id="ARBA00022692"/>
    </source>
</evidence>
<dbReference type="GO" id="GO:0012505">
    <property type="term" value="C:endomembrane system"/>
    <property type="evidence" value="ECO:0007669"/>
    <property type="project" value="TreeGrafter"/>
</dbReference>
<dbReference type="GeneTree" id="ENSGT00530000063461"/>
<keyword evidence="3 7" id="KW-0812">Transmembrane</keyword>
<sequence>MAAAQEADGAGSAVVAAGGGSSGQVTSNGSIGRDLPAETQPQNPPPQPAPNAWQVIKGVLFRIFIIWAISSWFRRGQAPQDQVGPGGAPRVASRNLFPKDTLMNLHVYISEHEHFTDFNATSALFWEQHDLVYGDWTSGENSDGCYEHFAELDIPQSVQQNGSIYIHVYFTKSGFHPDPRQKALYRRLATVHMSRMINKYKRRRFQKTKNLLTGETEADPEMIKRAEDYGPVEVISHWHPNITINIVDDHTPWVKGSVPPPLDQYVKFDAVSGDYYPIVYFNDYWNLQKDYYPINESLASLPLRVSFCPLSLWRWQLYAAQSTRSPWNFLGDELYEQSDEEQDSVKVALLETNPYLLALTIIVSIVHSVFEFLAFKNDIQFWNSRQSLEGLSVRSVFFGVFQSFVVLLYILDNETNFVVQVSVFIGVLIDLWKITKVMDVRLDREHKVAGLFPRPTFKDKSTYVESSTKVYDDMAFRYLSWILFPLLGCYAVYSLLYLEHKGWYSWVLSMLYGFLLTFGEQACAVRGPPVRADAQPAFLHGTPGCAGDSSEHVRPAFTVGGTDSSPDGDNPGWAGVAHGGLEGMPGPLWGFGGLLGGMNSAFQSSGTHRGNKQTSDLQHVTGAGKGPK</sequence>
<evidence type="ECO:0000256" key="7">
    <source>
        <dbReference type="SAM" id="Phobius"/>
    </source>
</evidence>
<reference evidence="8" key="4">
    <citation type="submission" date="2025-08" db="UniProtKB">
        <authorList>
            <consortium name="Ensembl"/>
        </authorList>
    </citation>
    <scope>IDENTIFICATION</scope>
</reference>
<dbReference type="InterPro" id="IPR008429">
    <property type="entry name" value="CLPTM1"/>
</dbReference>
<evidence type="ECO:0000256" key="5">
    <source>
        <dbReference type="ARBA" id="ARBA00023136"/>
    </source>
</evidence>
<reference evidence="8 9" key="2">
    <citation type="journal article" date="2018" name="Annu Rev Anim Biosci">
        <title>Bat Biology, Genomes, and the Bat1K Project: To Generate Chromosome-Level Genomes for All Living Bat Species.</title>
        <authorList>
            <person name="Teeling E.C."/>
            <person name="Vernes S.C."/>
            <person name="Davalos L.M."/>
            <person name="Ray D.A."/>
            <person name="Gilbert M.T.P."/>
            <person name="Myers E."/>
        </authorList>
    </citation>
    <scope>NUCLEOTIDE SEQUENCE</scope>
</reference>
<organism evidence="8 9">
    <name type="scientific">Rhinolophus ferrumequinum</name>
    <name type="common">Greater horseshoe bat</name>
    <dbReference type="NCBI Taxonomy" id="59479"/>
    <lineage>
        <taxon>Eukaryota</taxon>
        <taxon>Metazoa</taxon>
        <taxon>Chordata</taxon>
        <taxon>Craniata</taxon>
        <taxon>Vertebrata</taxon>
        <taxon>Euteleostomi</taxon>
        <taxon>Mammalia</taxon>
        <taxon>Eutheria</taxon>
        <taxon>Laurasiatheria</taxon>
        <taxon>Chiroptera</taxon>
        <taxon>Yinpterochiroptera</taxon>
        <taxon>Rhinolophoidea</taxon>
        <taxon>Rhinolophidae</taxon>
        <taxon>Rhinolophinae</taxon>
        <taxon>Rhinolophus</taxon>
    </lineage>
</organism>
<feature type="transmembrane region" description="Helical" evidence="7">
    <location>
        <begin position="395"/>
        <end position="411"/>
    </location>
</feature>
<evidence type="ECO:0000256" key="4">
    <source>
        <dbReference type="ARBA" id="ARBA00022989"/>
    </source>
</evidence>
<feature type="region of interest" description="Disordered" evidence="6">
    <location>
        <begin position="602"/>
        <end position="628"/>
    </location>
</feature>
<dbReference type="AlphaFoldDB" id="A0A671E5R0"/>
<feature type="transmembrane region" description="Helical" evidence="7">
    <location>
        <begin position="478"/>
        <end position="497"/>
    </location>
</feature>
<dbReference type="GO" id="GO:0016020">
    <property type="term" value="C:membrane"/>
    <property type="evidence" value="ECO:0007669"/>
    <property type="project" value="UniProtKB-SubCell"/>
</dbReference>
<accession>A0A671E5R0</accession>
<reference evidence="9" key="3">
    <citation type="submission" date="2018-12" db="EMBL/GenBank/DDBJ databases">
        <title>G10K-VGP greater horseshoe bat female genome, primary haplotype.</title>
        <authorList>
            <person name="Teeling E."/>
            <person name="Myers G."/>
            <person name="Vernes S."/>
            <person name="Pippel M."/>
            <person name="Winkler S."/>
            <person name="Fedrigo O."/>
            <person name="Rhie A."/>
            <person name="Koren S."/>
            <person name="Phillippy A."/>
            <person name="Lewin H."/>
            <person name="Damas J."/>
            <person name="Howe K."/>
            <person name="Mountcastle J."/>
            <person name="Jarvis E.D."/>
        </authorList>
    </citation>
    <scope>NUCLEOTIDE SEQUENCE [LARGE SCALE GENOMIC DNA]</scope>
</reference>
<proteinExistence type="inferred from homology"/>
<reference evidence="8" key="5">
    <citation type="submission" date="2025-09" db="UniProtKB">
        <authorList>
            <consortium name="Ensembl"/>
        </authorList>
    </citation>
    <scope>IDENTIFICATION</scope>
</reference>
<feature type="transmembrane region" description="Helical" evidence="7">
    <location>
        <begin position="503"/>
        <end position="519"/>
    </location>
</feature>
<dbReference type="PANTHER" id="PTHR21347">
    <property type="entry name" value="CLEFT LIP AND PALATE ASSOCIATED TRANSMEMBRANE PROTEIN-RELATED"/>
    <property type="match status" value="1"/>
</dbReference>
<dbReference type="Proteomes" id="UP000472240">
    <property type="component" value="Chromosome 15"/>
</dbReference>
<feature type="transmembrane region" description="Helical" evidence="7">
    <location>
        <begin position="417"/>
        <end position="434"/>
    </location>
</feature>
<keyword evidence="9" id="KW-1185">Reference proteome</keyword>
<keyword evidence="4 7" id="KW-1133">Transmembrane helix</keyword>
<keyword evidence="5 7" id="KW-0472">Membrane</keyword>
<dbReference type="Pfam" id="PF05602">
    <property type="entry name" value="CLPTM1"/>
    <property type="match status" value="1"/>
</dbReference>
<evidence type="ECO:0000313" key="8">
    <source>
        <dbReference type="Ensembl" id="ENSRFEP00010008709.1"/>
    </source>
</evidence>
<reference evidence="8 9" key="1">
    <citation type="journal article" date="2015" name="Annu Rev Anim Biosci">
        <title>The Genome 10K Project: a way forward.</title>
        <authorList>
            <person name="Koepfli K.P."/>
            <person name="Paten B."/>
            <person name="O'Brien S.J."/>
            <person name="Koepfli K.P."/>
            <person name="Paten B."/>
            <person name="Antunes A."/>
            <person name="Belov K."/>
            <person name="Bustamante C."/>
            <person name="Castoe T.A."/>
            <person name="Clawson H."/>
            <person name="Crawford A.J."/>
            <person name="Diekhans M."/>
            <person name="Distel D."/>
            <person name="Durbin R."/>
            <person name="Earl D."/>
            <person name="Fujita M.K."/>
            <person name="Gamble T."/>
            <person name="Georges A."/>
            <person name="Gemmell N."/>
            <person name="Gilbert M.T."/>
            <person name="Graves J.M."/>
            <person name="Green R.E."/>
            <person name="Hickey G."/>
            <person name="Jarvis E.D."/>
            <person name="Johnson W."/>
            <person name="Komissarov A."/>
            <person name="Korf I."/>
            <person name="Kuhn R."/>
            <person name="Larkin D.M."/>
            <person name="Lewin H."/>
            <person name="Lopez J.V."/>
            <person name="Ma J."/>
            <person name="Marques-Bonet T."/>
            <person name="Miller W."/>
            <person name="Murphy R."/>
            <person name="Pevzner P."/>
            <person name="Shapiro B."/>
            <person name="Steiner C."/>
            <person name="Tamazian G."/>
            <person name="Venkatesh B."/>
            <person name="Wang J."/>
            <person name="Wayne R."/>
            <person name="Wiley E."/>
            <person name="Yang H."/>
            <person name="Zhang G."/>
            <person name="Haussler D."/>
            <person name="Ryder O."/>
            <person name="O'Brien S.J."/>
        </authorList>
    </citation>
    <scope>NUCLEOTIDE SEQUENCE</scope>
</reference>
<feature type="compositionally biased region" description="Low complexity" evidence="6">
    <location>
        <begin position="1"/>
        <end position="16"/>
    </location>
</feature>
<protein>
    <submittedName>
        <fullName evidence="8">CLPTM1 regulator of GABA type A receptor forward trafficking</fullName>
    </submittedName>
</protein>